<feature type="transmembrane region" description="Helical" evidence="9">
    <location>
        <begin position="177"/>
        <end position="195"/>
    </location>
</feature>
<gene>
    <name evidence="12" type="ordered locus">Cyan7425_2172</name>
</gene>
<dbReference type="SMART" id="SM00382">
    <property type="entry name" value="AAA"/>
    <property type="match status" value="1"/>
</dbReference>
<dbReference type="SUPFAM" id="SSF52540">
    <property type="entry name" value="P-loop containing nucleoside triphosphate hydrolases"/>
    <property type="match status" value="1"/>
</dbReference>
<dbReference type="Gene3D" id="1.20.1560.10">
    <property type="entry name" value="ABC transporter type 1, transmembrane domain"/>
    <property type="match status" value="2"/>
</dbReference>
<dbReference type="AlphaFoldDB" id="B8HV81"/>
<dbReference type="STRING" id="395961.Cyan7425_2172"/>
<dbReference type="GO" id="GO:0016887">
    <property type="term" value="F:ATP hydrolysis activity"/>
    <property type="evidence" value="ECO:0007669"/>
    <property type="project" value="InterPro"/>
</dbReference>
<feature type="transmembrane region" description="Helical" evidence="9">
    <location>
        <begin position="263"/>
        <end position="283"/>
    </location>
</feature>
<evidence type="ECO:0000259" key="10">
    <source>
        <dbReference type="PROSITE" id="PS50893"/>
    </source>
</evidence>
<evidence type="ECO:0000313" key="12">
    <source>
        <dbReference type="EMBL" id="ACL44533.1"/>
    </source>
</evidence>
<dbReference type="FunFam" id="3.40.50.300:FF:000299">
    <property type="entry name" value="ABC transporter ATP-binding protein/permease"/>
    <property type="match status" value="1"/>
</dbReference>
<dbReference type="PANTHER" id="PTHR24221:SF654">
    <property type="entry name" value="ATP-BINDING CASSETTE SUB-FAMILY B MEMBER 6"/>
    <property type="match status" value="1"/>
</dbReference>
<evidence type="ECO:0000256" key="9">
    <source>
        <dbReference type="SAM" id="Phobius"/>
    </source>
</evidence>
<dbReference type="InterPro" id="IPR036640">
    <property type="entry name" value="ABC1_TM_sf"/>
</dbReference>
<evidence type="ECO:0000256" key="2">
    <source>
        <dbReference type="ARBA" id="ARBA00022448"/>
    </source>
</evidence>
<feature type="domain" description="ABC transporter" evidence="10">
    <location>
        <begin position="371"/>
        <end position="610"/>
    </location>
</feature>
<dbReference type="PROSITE" id="PS50893">
    <property type="entry name" value="ABC_TRANSPORTER_2"/>
    <property type="match status" value="1"/>
</dbReference>
<dbReference type="SUPFAM" id="SSF90123">
    <property type="entry name" value="ABC transporter transmembrane region"/>
    <property type="match status" value="1"/>
</dbReference>
<evidence type="ECO:0000256" key="7">
    <source>
        <dbReference type="ARBA" id="ARBA00022989"/>
    </source>
</evidence>
<dbReference type="GO" id="GO:0005524">
    <property type="term" value="F:ATP binding"/>
    <property type="evidence" value="ECO:0007669"/>
    <property type="project" value="UniProtKB-KW"/>
</dbReference>
<dbReference type="InterPro" id="IPR003593">
    <property type="entry name" value="AAA+_ATPase"/>
</dbReference>
<protein>
    <submittedName>
        <fullName evidence="12">ABC transporter related</fullName>
    </submittedName>
</protein>
<organism evidence="12">
    <name type="scientific">Cyanothece sp. (strain PCC 7425 / ATCC 29141)</name>
    <dbReference type="NCBI Taxonomy" id="395961"/>
    <lineage>
        <taxon>Bacteria</taxon>
        <taxon>Bacillati</taxon>
        <taxon>Cyanobacteriota</taxon>
        <taxon>Cyanophyceae</taxon>
        <taxon>Gomontiellales</taxon>
        <taxon>Cyanothecaceae</taxon>
        <taxon>Cyanothece</taxon>
    </lineage>
</organism>
<feature type="transmembrane region" description="Helical" evidence="9">
    <location>
        <begin position="145"/>
        <end position="171"/>
    </location>
</feature>
<keyword evidence="2" id="KW-0813">Transport</keyword>
<dbReference type="InterPro" id="IPR011527">
    <property type="entry name" value="ABC1_TM_dom"/>
</dbReference>
<dbReference type="PANTHER" id="PTHR24221">
    <property type="entry name" value="ATP-BINDING CASSETTE SUB-FAMILY B"/>
    <property type="match status" value="1"/>
</dbReference>
<dbReference type="InterPro" id="IPR039421">
    <property type="entry name" value="Type_1_exporter"/>
</dbReference>
<keyword evidence="4 9" id="KW-0812">Transmembrane</keyword>
<dbReference type="InterPro" id="IPR017871">
    <property type="entry name" value="ABC_transporter-like_CS"/>
</dbReference>
<evidence type="ECO:0000256" key="6">
    <source>
        <dbReference type="ARBA" id="ARBA00022840"/>
    </source>
</evidence>
<dbReference type="GO" id="GO:0034040">
    <property type="term" value="F:ATPase-coupled lipid transmembrane transporter activity"/>
    <property type="evidence" value="ECO:0007669"/>
    <property type="project" value="TreeGrafter"/>
</dbReference>
<dbReference type="Pfam" id="PF00005">
    <property type="entry name" value="ABC_tran"/>
    <property type="match status" value="1"/>
</dbReference>
<keyword evidence="7 9" id="KW-1133">Transmembrane helix</keyword>
<comment type="subcellular location">
    <subcellularLocation>
        <location evidence="1">Cell membrane</location>
        <topology evidence="1">Multi-pass membrane protein</topology>
    </subcellularLocation>
</comment>
<dbReference type="InterPro" id="IPR003439">
    <property type="entry name" value="ABC_transporter-like_ATP-bd"/>
</dbReference>
<feature type="transmembrane region" description="Helical" evidence="9">
    <location>
        <begin position="70"/>
        <end position="87"/>
    </location>
</feature>
<keyword evidence="6" id="KW-0067">ATP-binding</keyword>
<evidence type="ECO:0000259" key="11">
    <source>
        <dbReference type="PROSITE" id="PS50929"/>
    </source>
</evidence>
<dbReference type="eggNOG" id="COG1132">
    <property type="taxonomic scope" value="Bacteria"/>
</dbReference>
<dbReference type="PROSITE" id="PS00211">
    <property type="entry name" value="ABC_TRANSPORTER_1"/>
    <property type="match status" value="1"/>
</dbReference>
<feature type="domain" description="ABC transmembrane type-1" evidence="11">
    <location>
        <begin position="19"/>
        <end position="320"/>
    </location>
</feature>
<dbReference type="Gene3D" id="3.40.50.300">
    <property type="entry name" value="P-loop containing nucleotide triphosphate hydrolases"/>
    <property type="match status" value="1"/>
</dbReference>
<sequence length="610" mass="68341">MMYLSKFLYIISTRKSKLLLILCLFLTISALDAVGIGLIGPFIAVATNPALVKSNSWIFEFYKYSNVSSVNNFIALLGLIIVIFFYFKSFLYYRIQQYVLEFCYAQQIKLRLRLMDTYFLLPYTFHLRTNSANIIQNIVNESANFTYFISIPLLNAIANALILLIILLLLAKTDFPATASILGLLLLAAAPFHYFRHKITNWGKDNIDSLTETVRVVNHAIGGFKEVKIIGCESFFENQLGAQAHKFSRAASRFHVVQQLPRIVIEVILMTFVVGFVSLALFFSERSENLVSVLSIFAIASIRILPSANQLMNCINTLRNAKPTLDRVYLDLKELESPEAIRYLSMLRGLSLDNKAKIIFNSIDSLKTKPLRFKDRIVVNKLNYAYPGATVNALTDVSLTIRKGESVALIGKSGAGKTSLVDVLLGLLIPQSGDIHVDGCSIYDNLRAWQGLIGYIPQSIFLMDDTIERNIAFGVPDHLIDQQSLNRAIHLAQLSELVEQLPKGVKSIVGERGTLLSGGQRQRIGIARALYHEREILVLDEATSALDNETEKLISESIRALSGTKTMIIIAHRLSTIEHCDRIYQMEKGRVVKSGSYQDIVMRGQIAESI</sequence>
<proteinExistence type="predicted"/>
<keyword evidence="5" id="KW-0547">Nucleotide-binding</keyword>
<dbReference type="GO" id="GO:0005886">
    <property type="term" value="C:plasma membrane"/>
    <property type="evidence" value="ECO:0007669"/>
    <property type="project" value="UniProtKB-SubCell"/>
</dbReference>
<dbReference type="HOGENOM" id="CLU_000604_84_3_3"/>
<evidence type="ECO:0000256" key="3">
    <source>
        <dbReference type="ARBA" id="ARBA00022475"/>
    </source>
</evidence>
<evidence type="ECO:0000256" key="8">
    <source>
        <dbReference type="ARBA" id="ARBA00023136"/>
    </source>
</evidence>
<keyword evidence="3" id="KW-1003">Cell membrane</keyword>
<dbReference type="GO" id="GO:0140359">
    <property type="term" value="F:ABC-type transporter activity"/>
    <property type="evidence" value="ECO:0007669"/>
    <property type="project" value="InterPro"/>
</dbReference>
<dbReference type="EMBL" id="CP001344">
    <property type="protein sequence ID" value="ACL44533.1"/>
    <property type="molecule type" value="Genomic_DNA"/>
</dbReference>
<evidence type="ECO:0000256" key="4">
    <source>
        <dbReference type="ARBA" id="ARBA00022692"/>
    </source>
</evidence>
<keyword evidence="8 9" id="KW-0472">Membrane</keyword>
<accession>B8HV81</accession>
<dbReference type="KEGG" id="cyn:Cyan7425_2172"/>
<name>B8HV81_CYAP4</name>
<dbReference type="InterPro" id="IPR027417">
    <property type="entry name" value="P-loop_NTPase"/>
</dbReference>
<dbReference type="OrthoDB" id="9762790at2"/>
<evidence type="ECO:0000256" key="1">
    <source>
        <dbReference type="ARBA" id="ARBA00004651"/>
    </source>
</evidence>
<evidence type="ECO:0000256" key="5">
    <source>
        <dbReference type="ARBA" id="ARBA00022741"/>
    </source>
</evidence>
<dbReference type="PROSITE" id="PS50929">
    <property type="entry name" value="ABC_TM1F"/>
    <property type="match status" value="1"/>
</dbReference>
<reference evidence="12" key="1">
    <citation type="submission" date="2009-01" db="EMBL/GenBank/DDBJ databases">
        <title>Complete sequence of chromosome Cyanothece sp. PCC 7425.</title>
        <authorList>
            <consortium name="US DOE Joint Genome Institute"/>
            <person name="Lucas S."/>
            <person name="Copeland A."/>
            <person name="Lapidus A."/>
            <person name="Glavina del Rio T."/>
            <person name="Dalin E."/>
            <person name="Tice H."/>
            <person name="Bruce D."/>
            <person name="Goodwin L."/>
            <person name="Pitluck S."/>
            <person name="Sims D."/>
            <person name="Meineke L."/>
            <person name="Brettin T."/>
            <person name="Detter J.C."/>
            <person name="Han C."/>
            <person name="Larimer F."/>
            <person name="Land M."/>
            <person name="Hauser L."/>
            <person name="Kyrpides N."/>
            <person name="Ovchinnikova G."/>
            <person name="Liberton M."/>
            <person name="Stoeckel J."/>
            <person name="Banerjee A."/>
            <person name="Singh A."/>
            <person name="Page L."/>
            <person name="Sato H."/>
            <person name="Zhao L."/>
            <person name="Sherman L."/>
            <person name="Pakrasi H."/>
            <person name="Richardson P."/>
        </authorList>
    </citation>
    <scope>NUCLEOTIDE SEQUENCE</scope>
    <source>
        <strain evidence="12">PCC 7425</strain>
    </source>
</reference>